<dbReference type="SUPFAM" id="SSF53383">
    <property type="entry name" value="PLP-dependent transferases"/>
    <property type="match status" value="1"/>
</dbReference>
<keyword evidence="3" id="KW-0210">Decarboxylase</keyword>
<feature type="modified residue" description="N6-(pyridoxal phosphate)lysine" evidence="6">
    <location>
        <position position="298"/>
    </location>
</feature>
<dbReference type="Gene3D" id="3.90.1150.170">
    <property type="match status" value="1"/>
</dbReference>
<evidence type="ECO:0000256" key="6">
    <source>
        <dbReference type="PIRSR" id="PIRSR602129-50"/>
    </source>
</evidence>
<evidence type="ECO:0000313" key="8">
    <source>
        <dbReference type="EMBL" id="SNR47562.1"/>
    </source>
</evidence>
<sequence>MSTPTLHKAYDSRLFSEQGNDLILQIRNHLEQNITGQKETITKWVDPQDEYTFWKTYTQENHTTQSFFETVLKRSIHIHHPHYIGHQIAPTVPVSALANLLSAQLNNGMAVYEMGQASSAIERVVIEFFTETIGWHEGDGFLTSGGTLANLTALLAARKIKANSDIWNDGYDGKLAIMVSEEAHYCVDRSARIMGLGEAGIIKVPVGEDYKIRVDLLQHYYDQAVQDGFEVIAVIGSAPSTSTGIYDDLDGVSAFAKANNIWFHVDGAHGGAAIFSKKYKHLLQGINKADSVIIDGHKMMGTSAITTAVLFKNSVDSYATFSQKAQYLWEQNDDPEWYNLAKRTFECTKSMMSLRFYAILNAYGAQFFDDFVTTLYDSAYVFSEYIKESPDFELALEAQSNIVCFRYTGGIPKEKIQEINKTIRKTLLEEGTFYIVSTTLKGELWLRTTFMNPFTTEEHTQKLTDKIRTIAKSIHHKMQDA</sequence>
<dbReference type="PANTHER" id="PTHR45677">
    <property type="entry name" value="GLUTAMATE DECARBOXYLASE-RELATED"/>
    <property type="match status" value="1"/>
</dbReference>
<protein>
    <submittedName>
        <fullName evidence="8">L-2,4-diaminobutyrate decarboxylase</fullName>
    </submittedName>
</protein>
<comment type="cofactor">
    <cofactor evidence="1 6 7">
        <name>pyridoxal 5'-phosphate</name>
        <dbReference type="ChEBI" id="CHEBI:597326"/>
    </cofactor>
</comment>
<dbReference type="Proteomes" id="UP000198379">
    <property type="component" value="Unassembled WGS sequence"/>
</dbReference>
<dbReference type="GO" id="GO:0016831">
    <property type="term" value="F:carboxy-lyase activity"/>
    <property type="evidence" value="ECO:0007669"/>
    <property type="project" value="UniProtKB-KW"/>
</dbReference>
<dbReference type="InterPro" id="IPR015424">
    <property type="entry name" value="PyrdxlP-dep_Trfase"/>
</dbReference>
<name>A0A238WLZ9_9FLAO</name>
<proteinExistence type="inferred from homology"/>
<keyword evidence="5 7" id="KW-0456">Lyase</keyword>
<dbReference type="GO" id="GO:0005737">
    <property type="term" value="C:cytoplasm"/>
    <property type="evidence" value="ECO:0007669"/>
    <property type="project" value="TreeGrafter"/>
</dbReference>
<evidence type="ECO:0000313" key="9">
    <source>
        <dbReference type="Proteomes" id="UP000198379"/>
    </source>
</evidence>
<dbReference type="InterPro" id="IPR015421">
    <property type="entry name" value="PyrdxlP-dep_Trfase_major"/>
</dbReference>
<reference evidence="8 9" key="1">
    <citation type="submission" date="2017-06" db="EMBL/GenBank/DDBJ databases">
        <authorList>
            <person name="Kim H.J."/>
            <person name="Triplett B.A."/>
        </authorList>
    </citation>
    <scope>NUCLEOTIDE SEQUENCE [LARGE SCALE GENOMIC DNA]</scope>
    <source>
        <strain evidence="8 9">DSM 25597</strain>
    </source>
</reference>
<dbReference type="PANTHER" id="PTHR45677:SF8">
    <property type="entry name" value="CYSTEINE SULFINIC ACID DECARBOXYLASE"/>
    <property type="match status" value="1"/>
</dbReference>
<dbReference type="RefSeq" id="WP_089370507.1">
    <property type="nucleotide sequence ID" value="NZ_BMEP01000003.1"/>
</dbReference>
<comment type="similarity">
    <text evidence="2 7">Belongs to the group II decarboxylase family.</text>
</comment>
<accession>A0A238WLZ9</accession>
<evidence type="ECO:0000256" key="7">
    <source>
        <dbReference type="RuleBase" id="RU000382"/>
    </source>
</evidence>
<dbReference type="Pfam" id="PF00282">
    <property type="entry name" value="Pyridoxal_deC"/>
    <property type="match status" value="1"/>
</dbReference>
<evidence type="ECO:0000256" key="2">
    <source>
        <dbReference type="ARBA" id="ARBA00009533"/>
    </source>
</evidence>
<evidence type="ECO:0000256" key="4">
    <source>
        <dbReference type="ARBA" id="ARBA00022898"/>
    </source>
</evidence>
<dbReference type="InterPro" id="IPR002129">
    <property type="entry name" value="PyrdxlP-dep_de-COase"/>
</dbReference>
<evidence type="ECO:0000256" key="5">
    <source>
        <dbReference type="ARBA" id="ARBA00023239"/>
    </source>
</evidence>
<dbReference type="OrthoDB" id="9803665at2"/>
<dbReference type="GO" id="GO:0019752">
    <property type="term" value="P:carboxylic acid metabolic process"/>
    <property type="evidence" value="ECO:0007669"/>
    <property type="project" value="InterPro"/>
</dbReference>
<evidence type="ECO:0000256" key="1">
    <source>
        <dbReference type="ARBA" id="ARBA00001933"/>
    </source>
</evidence>
<evidence type="ECO:0000256" key="3">
    <source>
        <dbReference type="ARBA" id="ARBA00022793"/>
    </source>
</evidence>
<keyword evidence="9" id="KW-1185">Reference proteome</keyword>
<dbReference type="AlphaFoldDB" id="A0A238WLZ9"/>
<dbReference type="EMBL" id="FZNY01000001">
    <property type="protein sequence ID" value="SNR47562.1"/>
    <property type="molecule type" value="Genomic_DNA"/>
</dbReference>
<dbReference type="Gene3D" id="3.40.640.10">
    <property type="entry name" value="Type I PLP-dependent aspartate aminotransferase-like (Major domain)"/>
    <property type="match status" value="1"/>
</dbReference>
<dbReference type="GO" id="GO:0030170">
    <property type="term" value="F:pyridoxal phosphate binding"/>
    <property type="evidence" value="ECO:0007669"/>
    <property type="project" value="InterPro"/>
</dbReference>
<organism evidence="8 9">
    <name type="scientific">Dokdonia pacifica</name>
    <dbReference type="NCBI Taxonomy" id="1627892"/>
    <lineage>
        <taxon>Bacteria</taxon>
        <taxon>Pseudomonadati</taxon>
        <taxon>Bacteroidota</taxon>
        <taxon>Flavobacteriia</taxon>
        <taxon>Flavobacteriales</taxon>
        <taxon>Flavobacteriaceae</taxon>
        <taxon>Dokdonia</taxon>
    </lineage>
</organism>
<keyword evidence="4 6" id="KW-0663">Pyridoxal phosphate</keyword>
<gene>
    <name evidence="8" type="ORF">SAMN06265376_1011219</name>
</gene>